<dbReference type="GO" id="GO:0004497">
    <property type="term" value="F:monooxygenase activity"/>
    <property type="evidence" value="ECO:0007669"/>
    <property type="project" value="UniProtKB-KW"/>
</dbReference>
<dbReference type="InterPro" id="IPR002938">
    <property type="entry name" value="FAD-bd"/>
</dbReference>
<gene>
    <name evidence="4" type="ORF">SAMN05660209_02528</name>
</gene>
<evidence type="ECO:0000313" key="4">
    <source>
        <dbReference type="EMBL" id="SDY31329.1"/>
    </source>
</evidence>
<sequence>MDAIVVGGGLAGATTALALHRIGADVSVHEAAGPAEGLGAWLTLAANGLDALAPLGLTEEVGAAGFATPRMTMRTAAGRELVAFDSSAPRPDGLQATSTRRADLYAVLHGALARSGVPVHHGRRLRDAEHLPGGRVRAHFGDGTTAEGDLLVGADGLRSRTRTIVDPAAPAARYTGLLNVGGYARNTDLGRPPGVMDFWFGRRCFLGTVASPDGDVWWFANPPSAQEPTRAELAADDPEAWRPRLRELFAGDDLPVEALLAASDRLFAGWPTHDLPRVPTWHRDGVVLVGDAVHAASPASGQGAAMAFEDAVTLARCLRDRATLTEACTAYETLRRRRVQAVVRRGKRTGDTKAPGPVGRWARDRVAMPLFARHLARTARRGATPDDWLTGHHVDWDEPVRA</sequence>
<dbReference type="SUPFAM" id="SSF51905">
    <property type="entry name" value="FAD/NAD(P)-binding domain"/>
    <property type="match status" value="1"/>
</dbReference>
<dbReference type="GO" id="GO:0071949">
    <property type="term" value="F:FAD binding"/>
    <property type="evidence" value="ECO:0007669"/>
    <property type="project" value="InterPro"/>
</dbReference>
<dbReference type="RefSeq" id="WP_091156387.1">
    <property type="nucleotide sequence ID" value="NZ_FNOT01000006.1"/>
</dbReference>
<dbReference type="InterPro" id="IPR036188">
    <property type="entry name" value="FAD/NAD-bd_sf"/>
</dbReference>
<evidence type="ECO:0000256" key="2">
    <source>
        <dbReference type="ARBA" id="ARBA00023033"/>
    </source>
</evidence>
<keyword evidence="5" id="KW-1185">Reference proteome</keyword>
<organism evidence="4 5">
    <name type="scientific">Geodermatophilus africanus</name>
    <dbReference type="NCBI Taxonomy" id="1137993"/>
    <lineage>
        <taxon>Bacteria</taxon>
        <taxon>Bacillati</taxon>
        <taxon>Actinomycetota</taxon>
        <taxon>Actinomycetes</taxon>
        <taxon>Geodermatophilales</taxon>
        <taxon>Geodermatophilaceae</taxon>
        <taxon>Geodermatophilus</taxon>
    </lineage>
</organism>
<dbReference type="EMBL" id="FNOT01000006">
    <property type="protein sequence ID" value="SDY31329.1"/>
    <property type="molecule type" value="Genomic_DNA"/>
</dbReference>
<dbReference type="InterPro" id="IPR050493">
    <property type="entry name" value="FAD-dep_Monooxygenase_BioMet"/>
</dbReference>
<proteinExistence type="predicted"/>
<dbReference type="PANTHER" id="PTHR13789:SF309">
    <property type="entry name" value="PUTATIVE (AFU_ORTHOLOGUE AFUA_6G14510)-RELATED"/>
    <property type="match status" value="1"/>
</dbReference>
<dbReference type="Pfam" id="PF01494">
    <property type="entry name" value="FAD_binding_3"/>
    <property type="match status" value="1"/>
</dbReference>
<dbReference type="PRINTS" id="PR00420">
    <property type="entry name" value="RNGMNOXGNASE"/>
</dbReference>
<dbReference type="PANTHER" id="PTHR13789">
    <property type="entry name" value="MONOOXYGENASE"/>
    <property type="match status" value="1"/>
</dbReference>
<dbReference type="Proteomes" id="UP000198921">
    <property type="component" value="Unassembled WGS sequence"/>
</dbReference>
<dbReference type="Gene3D" id="3.50.50.60">
    <property type="entry name" value="FAD/NAD(P)-binding domain"/>
    <property type="match status" value="1"/>
</dbReference>
<reference evidence="5" key="1">
    <citation type="submission" date="2016-10" db="EMBL/GenBank/DDBJ databases">
        <authorList>
            <person name="Varghese N."/>
            <person name="Submissions S."/>
        </authorList>
    </citation>
    <scope>NUCLEOTIDE SEQUENCE [LARGE SCALE GENOMIC DNA]</scope>
    <source>
        <strain evidence="5">DSM 45422</strain>
    </source>
</reference>
<name>A0A1H3IVP0_9ACTN</name>
<feature type="domain" description="FAD-binding" evidence="3">
    <location>
        <begin position="2"/>
        <end position="345"/>
    </location>
</feature>
<evidence type="ECO:0000256" key="1">
    <source>
        <dbReference type="ARBA" id="ARBA00023002"/>
    </source>
</evidence>
<protein>
    <submittedName>
        <fullName evidence="4">2-polyprenyl-6-methoxyphenol hydroxylase</fullName>
    </submittedName>
</protein>
<evidence type="ECO:0000259" key="3">
    <source>
        <dbReference type="Pfam" id="PF01494"/>
    </source>
</evidence>
<evidence type="ECO:0000313" key="5">
    <source>
        <dbReference type="Proteomes" id="UP000198921"/>
    </source>
</evidence>
<keyword evidence="2" id="KW-0503">Monooxygenase</keyword>
<dbReference type="STRING" id="1137993.SAMN05660209_02528"/>
<keyword evidence="1" id="KW-0560">Oxidoreductase</keyword>
<dbReference type="OrthoDB" id="9782160at2"/>
<accession>A0A1H3IVP0</accession>
<dbReference type="AlphaFoldDB" id="A0A1H3IVP0"/>